<gene>
    <name evidence="1" type="ORF">STSP2_01106</name>
</gene>
<accession>A0A1U9NJP1</accession>
<protein>
    <submittedName>
        <fullName evidence="1">Uncharacterized protein</fullName>
    </submittedName>
</protein>
<keyword evidence="2" id="KW-1185">Reference proteome</keyword>
<dbReference type="RefSeq" id="WP_146660557.1">
    <property type="nucleotide sequence ID" value="NZ_CP019791.1"/>
</dbReference>
<organism evidence="1 2">
    <name type="scientific">Anaerohalosphaera lusitana</name>
    <dbReference type="NCBI Taxonomy" id="1936003"/>
    <lineage>
        <taxon>Bacteria</taxon>
        <taxon>Pseudomonadati</taxon>
        <taxon>Planctomycetota</taxon>
        <taxon>Phycisphaerae</taxon>
        <taxon>Sedimentisphaerales</taxon>
        <taxon>Anaerohalosphaeraceae</taxon>
        <taxon>Anaerohalosphaera</taxon>
    </lineage>
</organism>
<dbReference type="EMBL" id="CP019791">
    <property type="protein sequence ID" value="AQT67954.1"/>
    <property type="molecule type" value="Genomic_DNA"/>
</dbReference>
<dbReference type="STRING" id="1936003.STSP2_01106"/>
<proteinExistence type="predicted"/>
<evidence type="ECO:0000313" key="1">
    <source>
        <dbReference type="EMBL" id="AQT67954.1"/>
    </source>
</evidence>
<reference evidence="2" key="1">
    <citation type="submission" date="2017-02" db="EMBL/GenBank/DDBJ databases">
        <title>Comparative genomics and description of representatives of a novel lineage of planctomycetes thriving in anoxic sediments.</title>
        <authorList>
            <person name="Spring S."/>
            <person name="Bunk B."/>
            <person name="Sproer C."/>
        </authorList>
    </citation>
    <scope>NUCLEOTIDE SEQUENCE [LARGE SCALE GENOMIC DNA]</scope>
    <source>
        <strain evidence="2">ST-NAGAB-D1</strain>
    </source>
</reference>
<dbReference type="KEGG" id="alus:STSP2_01106"/>
<sequence length="261" mass="27786">MSITVAEKFDSPQITKGQNPSATCSFIVQGTDDESEALSALLAQTPDVYQDMPRNSHGIDHLAQNLWEGAVHYGSGASDVNSFATSFDTTGGTQHITQSLSTISAYAKSGSTAPLYGGAIGVTKSDVTGVDITVPVFNFSERHFILDANANALTYRNLTGCVNNLPFRGFAVGEVLFLGATGSIGQDGLWEVNFKFAASQNKSNITVGSITGIVKGGWDYMWVRYEDTEDMSAGAIVKRPTAVYVERVYPLADFSLLGIGA</sequence>
<dbReference type="Proteomes" id="UP000189674">
    <property type="component" value="Chromosome"/>
</dbReference>
<evidence type="ECO:0000313" key="2">
    <source>
        <dbReference type="Proteomes" id="UP000189674"/>
    </source>
</evidence>
<dbReference type="OrthoDB" id="289689at2"/>
<dbReference type="AlphaFoldDB" id="A0A1U9NJP1"/>
<name>A0A1U9NJP1_9BACT</name>